<evidence type="ECO:0000313" key="5">
    <source>
        <dbReference type="Proteomes" id="UP001283361"/>
    </source>
</evidence>
<dbReference type="InterPro" id="IPR025660">
    <property type="entry name" value="Pept_his_AS"/>
</dbReference>
<dbReference type="InterPro" id="IPR038765">
    <property type="entry name" value="Papain-like_cys_pep_sf"/>
</dbReference>
<evidence type="ECO:0000313" key="4">
    <source>
        <dbReference type="EMBL" id="KAK3761924.1"/>
    </source>
</evidence>
<protein>
    <recommendedName>
        <fullName evidence="3">Peptidase C1A papain C-terminal domain-containing protein</fullName>
    </recommendedName>
</protein>
<evidence type="ECO:0000259" key="3">
    <source>
        <dbReference type="SMART" id="SM00645"/>
    </source>
</evidence>
<accession>A0AAE1D8Z2</accession>
<keyword evidence="5" id="KW-1185">Reference proteome</keyword>
<comment type="caution">
    <text evidence="4">The sequence shown here is derived from an EMBL/GenBank/DDBJ whole genome shotgun (WGS) entry which is preliminary data.</text>
</comment>
<evidence type="ECO:0000256" key="1">
    <source>
        <dbReference type="ARBA" id="ARBA00008455"/>
    </source>
</evidence>
<sequence>GCLPDSLVPCERGHVTGKYPPCTGQTKTPTCSQKCSQSYPTSYLEDKHKAAEWYTLMGNKSIMWELFNHGPVTANLMVYSDFLSYKSGIYHHVTGEFVGHHSVKILGWGVESGVQYWTVANSWTKDWGDHGFVKIRKGCCMIEGYVATGLPAT</sequence>
<name>A0AAE1D8Z2_9GAST</name>
<dbReference type="InterPro" id="IPR025661">
    <property type="entry name" value="Pept_asp_AS"/>
</dbReference>
<dbReference type="Proteomes" id="UP001283361">
    <property type="component" value="Unassembled WGS sequence"/>
</dbReference>
<organism evidence="4 5">
    <name type="scientific">Elysia crispata</name>
    <name type="common">lettuce slug</name>
    <dbReference type="NCBI Taxonomy" id="231223"/>
    <lineage>
        <taxon>Eukaryota</taxon>
        <taxon>Metazoa</taxon>
        <taxon>Spiralia</taxon>
        <taxon>Lophotrochozoa</taxon>
        <taxon>Mollusca</taxon>
        <taxon>Gastropoda</taxon>
        <taxon>Heterobranchia</taxon>
        <taxon>Euthyneura</taxon>
        <taxon>Panpulmonata</taxon>
        <taxon>Sacoglossa</taxon>
        <taxon>Placobranchoidea</taxon>
        <taxon>Plakobranchidae</taxon>
        <taxon>Elysia</taxon>
    </lineage>
</organism>
<dbReference type="Gene3D" id="3.90.70.10">
    <property type="entry name" value="Cysteine proteinases"/>
    <property type="match status" value="1"/>
</dbReference>
<reference evidence="4" key="1">
    <citation type="journal article" date="2023" name="G3 (Bethesda)">
        <title>A reference genome for the long-term kleptoplast-retaining sea slug Elysia crispata morphotype clarki.</title>
        <authorList>
            <person name="Eastman K.E."/>
            <person name="Pendleton A.L."/>
            <person name="Shaikh M.A."/>
            <person name="Suttiyut T."/>
            <person name="Ogas R."/>
            <person name="Tomko P."/>
            <person name="Gavelis G."/>
            <person name="Widhalm J.R."/>
            <person name="Wisecaver J.H."/>
        </authorList>
    </citation>
    <scope>NUCLEOTIDE SEQUENCE</scope>
    <source>
        <strain evidence="4">ECLA1</strain>
    </source>
</reference>
<dbReference type="AlphaFoldDB" id="A0AAE1D8Z2"/>
<feature type="domain" description="Peptidase C1A papain C-terminal" evidence="3">
    <location>
        <begin position="3"/>
        <end position="150"/>
    </location>
</feature>
<dbReference type="InterPro" id="IPR013128">
    <property type="entry name" value="Peptidase_C1A"/>
</dbReference>
<dbReference type="SMART" id="SM00645">
    <property type="entry name" value="Pept_C1"/>
    <property type="match status" value="1"/>
</dbReference>
<feature type="non-terminal residue" evidence="4">
    <location>
        <position position="1"/>
    </location>
</feature>
<dbReference type="GO" id="GO:0006508">
    <property type="term" value="P:proteolysis"/>
    <property type="evidence" value="ECO:0007669"/>
    <property type="project" value="InterPro"/>
</dbReference>
<dbReference type="InterPro" id="IPR000668">
    <property type="entry name" value="Peptidase_C1A_C"/>
</dbReference>
<dbReference type="GO" id="GO:0008234">
    <property type="term" value="F:cysteine-type peptidase activity"/>
    <property type="evidence" value="ECO:0007669"/>
    <property type="project" value="InterPro"/>
</dbReference>
<dbReference type="PANTHER" id="PTHR12411">
    <property type="entry name" value="CYSTEINE PROTEASE FAMILY C1-RELATED"/>
    <property type="match status" value="1"/>
</dbReference>
<dbReference type="PROSITE" id="PS00640">
    <property type="entry name" value="THIOL_PROTEASE_ASN"/>
    <property type="match status" value="1"/>
</dbReference>
<dbReference type="SUPFAM" id="SSF54001">
    <property type="entry name" value="Cysteine proteinases"/>
    <property type="match status" value="1"/>
</dbReference>
<dbReference type="Pfam" id="PF00112">
    <property type="entry name" value="Peptidase_C1"/>
    <property type="match status" value="1"/>
</dbReference>
<dbReference type="PROSITE" id="PS00639">
    <property type="entry name" value="THIOL_PROTEASE_HIS"/>
    <property type="match status" value="1"/>
</dbReference>
<proteinExistence type="inferred from homology"/>
<dbReference type="EMBL" id="JAWDGP010004803">
    <property type="protein sequence ID" value="KAK3761924.1"/>
    <property type="molecule type" value="Genomic_DNA"/>
</dbReference>
<evidence type="ECO:0000256" key="2">
    <source>
        <dbReference type="ARBA" id="ARBA00023157"/>
    </source>
</evidence>
<keyword evidence="2" id="KW-1015">Disulfide bond</keyword>
<comment type="similarity">
    <text evidence="1">Belongs to the peptidase C1 family.</text>
</comment>
<gene>
    <name evidence="4" type="ORF">RRG08_045669</name>
</gene>